<gene>
    <name evidence="3" type="ORF">CYCCA115_LOCUS22435</name>
</gene>
<feature type="region of interest" description="Disordered" evidence="1">
    <location>
        <begin position="1"/>
        <end position="21"/>
    </location>
</feature>
<reference evidence="3" key="1">
    <citation type="submission" date="2023-08" db="EMBL/GenBank/DDBJ databases">
        <authorList>
            <person name="Audoor S."/>
            <person name="Bilcke G."/>
        </authorList>
    </citation>
    <scope>NUCLEOTIDE SEQUENCE</scope>
</reference>
<keyword evidence="2" id="KW-0812">Transmembrane</keyword>
<proteinExistence type="predicted"/>
<dbReference type="Proteomes" id="UP001295423">
    <property type="component" value="Unassembled WGS sequence"/>
</dbReference>
<accession>A0AAD2JNI5</accession>
<feature type="compositionally biased region" description="Low complexity" evidence="1">
    <location>
        <begin position="10"/>
        <end position="21"/>
    </location>
</feature>
<evidence type="ECO:0000313" key="3">
    <source>
        <dbReference type="EMBL" id="CAJ1966852.1"/>
    </source>
</evidence>
<feature type="compositionally biased region" description="Basic and acidic residues" evidence="1">
    <location>
        <begin position="88"/>
        <end position="100"/>
    </location>
</feature>
<dbReference type="AlphaFoldDB" id="A0AAD2JNI5"/>
<keyword evidence="2" id="KW-1133">Transmembrane helix</keyword>
<protein>
    <submittedName>
        <fullName evidence="3">Uncharacterized protein</fullName>
    </submittedName>
</protein>
<name>A0AAD2JNI5_9STRA</name>
<feature type="transmembrane region" description="Helical" evidence="2">
    <location>
        <begin position="33"/>
        <end position="54"/>
    </location>
</feature>
<comment type="caution">
    <text evidence="3">The sequence shown here is derived from an EMBL/GenBank/DDBJ whole genome shotgun (WGS) entry which is preliminary data.</text>
</comment>
<keyword evidence="4" id="KW-1185">Reference proteome</keyword>
<feature type="region of interest" description="Disordered" evidence="1">
    <location>
        <begin position="88"/>
        <end position="113"/>
    </location>
</feature>
<sequence>MPSIKRRGKSSGVSSPSATSASQRLSQASLQKAFFSMLACVSVFYFLLIFFFFFQRHDLRVYRDRGDFNHSIRSHTAEAWKHHLEKLSREQDERQQRLREQTVPVQSHHTDHKDLEEPDIEEMIRPEEIRGRKDGVSKNTSDKKSEHALTVFASSNLDSLLDAGSLKEMNFPTVSSCSSLYESLETQSLDDPFLPKLHRVVPSSDASYIYIAAQHSIPCGNETDSTIIKKMHLQAALFQPISVKRIERDGETKYQVISDKNDTSDAVQTRFLCRFEPSGDETLSNFSQQDDTKETSASDANLFFHCPVPSDLIQNIKQQMEDHSEQLDITLTLVPFRTPPSAQSPEDAMPPCYLKPENMSSHLRRQSKGEAEYLPKIANAARWENIPICLSSAAKPS</sequence>
<evidence type="ECO:0000256" key="2">
    <source>
        <dbReference type="SAM" id="Phobius"/>
    </source>
</evidence>
<evidence type="ECO:0000256" key="1">
    <source>
        <dbReference type="SAM" id="MobiDB-lite"/>
    </source>
</evidence>
<dbReference type="EMBL" id="CAKOGP040002313">
    <property type="protein sequence ID" value="CAJ1966852.1"/>
    <property type="molecule type" value="Genomic_DNA"/>
</dbReference>
<organism evidence="3 4">
    <name type="scientific">Cylindrotheca closterium</name>
    <dbReference type="NCBI Taxonomy" id="2856"/>
    <lineage>
        <taxon>Eukaryota</taxon>
        <taxon>Sar</taxon>
        <taxon>Stramenopiles</taxon>
        <taxon>Ochrophyta</taxon>
        <taxon>Bacillariophyta</taxon>
        <taxon>Bacillariophyceae</taxon>
        <taxon>Bacillariophycidae</taxon>
        <taxon>Bacillariales</taxon>
        <taxon>Bacillariaceae</taxon>
        <taxon>Cylindrotheca</taxon>
    </lineage>
</organism>
<evidence type="ECO:0000313" key="4">
    <source>
        <dbReference type="Proteomes" id="UP001295423"/>
    </source>
</evidence>
<keyword evidence="2" id="KW-0472">Membrane</keyword>